<proteinExistence type="predicted"/>
<keyword evidence="3" id="KW-1185">Reference proteome</keyword>
<feature type="chain" id="PRO_5046056117" evidence="1">
    <location>
        <begin position="23"/>
        <end position="572"/>
    </location>
</feature>
<name>A0ABZ0W714_9BACT</name>
<protein>
    <submittedName>
        <fullName evidence="2">SusD/RagB family nutrient-binding outer membrane lipoprotein</fullName>
    </submittedName>
</protein>
<dbReference type="EMBL" id="CP139960">
    <property type="protein sequence ID" value="WQD38324.1"/>
    <property type="molecule type" value="Genomic_DNA"/>
</dbReference>
<organism evidence="2 3">
    <name type="scientific">Niabella yanshanensis</name>
    <dbReference type="NCBI Taxonomy" id="577386"/>
    <lineage>
        <taxon>Bacteria</taxon>
        <taxon>Pseudomonadati</taxon>
        <taxon>Bacteroidota</taxon>
        <taxon>Chitinophagia</taxon>
        <taxon>Chitinophagales</taxon>
        <taxon>Chitinophagaceae</taxon>
        <taxon>Niabella</taxon>
    </lineage>
</organism>
<accession>A0ABZ0W714</accession>
<sequence length="572" mass="64123">MKHKNKLFLVSAVIAVCFTACKKDTYIEYNTNPATIYNIKAEEQFTNGCIAMFDADYEYFYDYYRIMMPWMQYFTPVNGNSKTFMSDVGNFNQRRGYFYSRVGNVFKDVLEIIKLLPQQEQASRQHQVAITNILMTYYAFYATDINGSLPYTEAFQARYGGTVTPKYDTQEALFNKFDADLKASIAALKSNADGQVSFGAADLYYKGDATKWVKAANALRLRLAMRWAKRNAAKQREIATEVLANPADLFASNDDNLEFVTSSSHAGAGSNWDPSGALFKGSKAVVDFMYETSDPRIRIFFQKNAYSATNVARAIAQNVIPASTVVKARQYVGGFASPDAASNPANARYYNNNRNFLNANNRQQPLDTLSRIQYRLFTPALENPVLTAPSAPGTGSLTFPMLTYSELLFFRAELAVKGVTTENASQLYEAAVKASMRYYDVMGSRAQVFEYTAITDAEVNAAYNHDKVKFNTAKAMDQIASQSYLHFFKQANEGWSLYKRTGMPNTTTVLAFEQILADGVAQKMPRRALVNLPLTTDRNFENAKAAIDEMAKDPNFGAGPGDIYGRVWWDMP</sequence>
<dbReference type="InterPro" id="IPR041662">
    <property type="entry name" value="SusD-like_2"/>
</dbReference>
<keyword evidence="2" id="KW-0449">Lipoprotein</keyword>
<dbReference type="Gene3D" id="1.25.40.390">
    <property type="match status" value="1"/>
</dbReference>
<dbReference type="RefSeq" id="WP_114791090.1">
    <property type="nucleotide sequence ID" value="NZ_CP139960.1"/>
</dbReference>
<keyword evidence="1" id="KW-0732">Signal</keyword>
<reference evidence="2 3" key="1">
    <citation type="submission" date="2023-12" db="EMBL/GenBank/DDBJ databases">
        <title>Genome sequencing and assembly of bacterial species from a model synthetic community.</title>
        <authorList>
            <person name="Hogle S.L."/>
        </authorList>
    </citation>
    <scope>NUCLEOTIDE SEQUENCE [LARGE SCALE GENOMIC DNA]</scope>
    <source>
        <strain evidence="2 3">HAMBI_3031</strain>
    </source>
</reference>
<evidence type="ECO:0000313" key="3">
    <source>
        <dbReference type="Proteomes" id="UP001325680"/>
    </source>
</evidence>
<gene>
    <name evidence="2" type="ORF">U0035_21870</name>
</gene>
<evidence type="ECO:0000313" key="2">
    <source>
        <dbReference type="EMBL" id="WQD38324.1"/>
    </source>
</evidence>
<dbReference type="InterPro" id="IPR011990">
    <property type="entry name" value="TPR-like_helical_dom_sf"/>
</dbReference>
<feature type="signal peptide" evidence="1">
    <location>
        <begin position="1"/>
        <end position="22"/>
    </location>
</feature>
<dbReference type="Pfam" id="PF12771">
    <property type="entry name" value="SusD-like_2"/>
    <property type="match status" value="1"/>
</dbReference>
<dbReference type="Proteomes" id="UP001325680">
    <property type="component" value="Chromosome"/>
</dbReference>
<evidence type="ECO:0000256" key="1">
    <source>
        <dbReference type="SAM" id="SignalP"/>
    </source>
</evidence>
<dbReference type="SUPFAM" id="SSF48452">
    <property type="entry name" value="TPR-like"/>
    <property type="match status" value="1"/>
</dbReference>